<sequence length="195" mass="21714">MLVPEGRTEDGYERHFGVNYLGHFLLTWLLLDILKDSGKYGSFSRVVSVSSSAHRVGEIRLNDLNSCQSYSAHAATCHSKLAQLLFSSHLHQELQHGGFPLSSCAVDPGMVDTGLYRHMWMPLYLAQRAIARLLFRTPAEGAATVLYAALSPDLEGECGGGYWANGHREMTTPPTFDPQLQLNLWETSLRLLDLH</sequence>
<keyword evidence="4" id="KW-1185">Reference proteome</keyword>
<accession>A0A6G0J7C7</accession>
<dbReference type="PANTHER" id="PTHR43157">
    <property type="entry name" value="PHOSPHATIDYLINOSITOL-GLYCAN BIOSYNTHESIS CLASS F PROTEIN-RELATED"/>
    <property type="match status" value="1"/>
</dbReference>
<dbReference type="SUPFAM" id="SSF51735">
    <property type="entry name" value="NAD(P)-binding Rossmann-fold domains"/>
    <property type="match status" value="1"/>
</dbReference>
<evidence type="ECO:0000256" key="1">
    <source>
        <dbReference type="ARBA" id="ARBA00006484"/>
    </source>
</evidence>
<dbReference type="Gene3D" id="3.40.50.720">
    <property type="entry name" value="NAD(P)-binding Rossmann-like Domain"/>
    <property type="match status" value="1"/>
</dbReference>
<keyword evidence="2" id="KW-0560">Oxidoreductase</keyword>
<dbReference type="EMBL" id="REGW02000002">
    <property type="protein sequence ID" value="KAE8299453.1"/>
    <property type="molecule type" value="Genomic_DNA"/>
</dbReference>
<dbReference type="InterPro" id="IPR036291">
    <property type="entry name" value="NAD(P)-bd_dom_sf"/>
</dbReference>
<comment type="similarity">
    <text evidence="1">Belongs to the short-chain dehydrogenases/reductases (SDR) family.</text>
</comment>
<comment type="caution">
    <text evidence="3">The sequence shown here is derived from an EMBL/GenBank/DDBJ whole genome shotgun (WGS) entry which is preliminary data.</text>
</comment>
<gene>
    <name evidence="3" type="ORF">D5F01_LYC01852</name>
</gene>
<dbReference type="AlphaFoldDB" id="A0A6G0J7C7"/>
<organism evidence="3 4">
    <name type="scientific">Larimichthys crocea</name>
    <name type="common">Large yellow croaker</name>
    <name type="synonym">Pseudosciaena crocea</name>
    <dbReference type="NCBI Taxonomy" id="215358"/>
    <lineage>
        <taxon>Eukaryota</taxon>
        <taxon>Metazoa</taxon>
        <taxon>Chordata</taxon>
        <taxon>Craniata</taxon>
        <taxon>Vertebrata</taxon>
        <taxon>Euteleostomi</taxon>
        <taxon>Actinopterygii</taxon>
        <taxon>Neopterygii</taxon>
        <taxon>Teleostei</taxon>
        <taxon>Neoteleostei</taxon>
        <taxon>Acanthomorphata</taxon>
        <taxon>Eupercaria</taxon>
        <taxon>Sciaenidae</taxon>
        <taxon>Larimichthys</taxon>
    </lineage>
</organism>
<dbReference type="Proteomes" id="UP000424527">
    <property type="component" value="Unassembled WGS sequence"/>
</dbReference>
<dbReference type="PANTHER" id="PTHR43157:SF31">
    <property type="entry name" value="PHOSPHATIDYLINOSITOL-GLYCAN BIOSYNTHESIS CLASS F PROTEIN"/>
    <property type="match status" value="1"/>
</dbReference>
<name>A0A6G0J7C7_LARCR</name>
<evidence type="ECO:0000313" key="4">
    <source>
        <dbReference type="Proteomes" id="UP000424527"/>
    </source>
</evidence>
<evidence type="ECO:0000313" key="3">
    <source>
        <dbReference type="EMBL" id="KAE8299453.1"/>
    </source>
</evidence>
<dbReference type="GO" id="GO:0016491">
    <property type="term" value="F:oxidoreductase activity"/>
    <property type="evidence" value="ECO:0007669"/>
    <property type="project" value="UniProtKB-KW"/>
</dbReference>
<reference evidence="3 4" key="1">
    <citation type="submission" date="2019-07" db="EMBL/GenBank/DDBJ databases">
        <title>Chromosome genome assembly for large yellow croaker.</title>
        <authorList>
            <person name="Xiao S."/>
        </authorList>
    </citation>
    <scope>NUCLEOTIDE SEQUENCE [LARGE SCALE GENOMIC DNA]</scope>
    <source>
        <strain evidence="3">JMULYC20181020</strain>
        <tissue evidence="3">Muscle</tissue>
    </source>
</reference>
<proteinExistence type="inferred from homology"/>
<protein>
    <submittedName>
        <fullName evidence="3">Dehydrogenase/reductase SDR family member on chromosome X</fullName>
    </submittedName>
</protein>
<evidence type="ECO:0000256" key="2">
    <source>
        <dbReference type="ARBA" id="ARBA00023002"/>
    </source>
</evidence>